<proteinExistence type="predicted"/>
<comment type="caution">
    <text evidence="1">The sequence shown here is derived from an EMBL/GenBank/DDBJ whole genome shotgun (WGS) entry which is preliminary data.</text>
</comment>
<dbReference type="CDD" id="cd10170">
    <property type="entry name" value="ASKHA_NBD_HSP70"/>
    <property type="match status" value="1"/>
</dbReference>
<name>A0A9P3F3W1_ASPVI</name>
<dbReference type="GeneID" id="66932440"/>
<evidence type="ECO:0000313" key="1">
    <source>
        <dbReference type="EMBL" id="GIK00433.1"/>
    </source>
</evidence>
<accession>A0A9P3F3W1</accession>
<dbReference type="OrthoDB" id="2963168at2759"/>
<sequence>MNPKGKLVVGVDYGTTFTGVSYAILGETSLSIIDLVRYWPTPSGQLTHAIKAPSRIAYPQGNCAIEKTSWGFQIQHGTSASSWTKLLLDTGVDMAQFNDKALEAATAMGIMKLPQGKVAIQVVTDFLREVYVHTCRELEKKLVKLSPLRLRDVHMEFWFTTPAVWSDQIQFEYKEAAIRAGFGPSNDRPGDTIYMLCEPEAAALATFKTMPLYGPGMQIKPGDGILICDCGGGTVDVTSYLISEVSPMLAFDELTSAVGGMCGATAIDRNFYLLMSERFGAAFKDLPFTLKGPDSKFMNIFQAIKETFCCSAVDRVHRLPLALALNNPNPSFFDAKYQQVLLSGNDLRGIFDPVIRPITQLIHRQIESANQEVGRFIINVQSLLLKPRAAELIEVQKIVLVGGFSQSPYLRERISGTFAVDGKLAILTPADPQAMVMRGAVIRGLGGPQPTTRKCRSHYGLECPLLVKGTGTVPGFVSWVLAKGERYARNHTATQDLVVTHRSGDSLMKISNLYGCNDANAPQRVDHPGVYLIAQIMCDFASVDLAQFPQSRTGAQVEYLLGYSIEVTFGAQGDLNCKAVCQGRTVGETTVHFAREQW</sequence>
<dbReference type="EMBL" id="BOPL01000002">
    <property type="protein sequence ID" value="GIK00433.1"/>
    <property type="molecule type" value="Genomic_DNA"/>
</dbReference>
<protein>
    <recommendedName>
        <fullName evidence="3">Actin-like ATPase domain-containing protein</fullName>
    </recommendedName>
</protein>
<dbReference type="Gene3D" id="3.30.420.40">
    <property type="match status" value="2"/>
</dbReference>
<keyword evidence="2" id="KW-1185">Reference proteome</keyword>
<dbReference type="Gene3D" id="3.90.640.10">
    <property type="entry name" value="Actin, Chain A, domain 4"/>
    <property type="match status" value="1"/>
</dbReference>
<evidence type="ECO:0000313" key="2">
    <source>
        <dbReference type="Proteomes" id="UP000710440"/>
    </source>
</evidence>
<gene>
    <name evidence="1" type="ORF">Aspvir_004458</name>
</gene>
<dbReference type="SUPFAM" id="SSF53067">
    <property type="entry name" value="Actin-like ATPase domain"/>
    <property type="match status" value="2"/>
</dbReference>
<reference evidence="1 2" key="1">
    <citation type="submission" date="2021-02" db="EMBL/GenBank/DDBJ databases">
        <title>Pan-genome distribution and transcriptional activeness of fungal secondary metabolism genes in Aspergillus section Fumigati.</title>
        <authorList>
            <person name="Takahashi H."/>
            <person name="Umemura M."/>
            <person name="Ninomiya A."/>
            <person name="Kusuya Y."/>
            <person name="Urayama S."/>
            <person name="Shimizu M."/>
            <person name="Watanabe A."/>
            <person name="Kamei K."/>
            <person name="Yaguchi T."/>
            <person name="Hagiwara D."/>
        </authorList>
    </citation>
    <scope>NUCLEOTIDE SEQUENCE [LARGE SCALE GENOMIC DNA]</scope>
    <source>
        <strain evidence="1 2">IFM 47045</strain>
    </source>
</reference>
<dbReference type="Proteomes" id="UP000710440">
    <property type="component" value="Unassembled WGS sequence"/>
</dbReference>
<organism evidence="1 2">
    <name type="scientific">Aspergillus viridinutans</name>
    <dbReference type="NCBI Taxonomy" id="75553"/>
    <lineage>
        <taxon>Eukaryota</taxon>
        <taxon>Fungi</taxon>
        <taxon>Dikarya</taxon>
        <taxon>Ascomycota</taxon>
        <taxon>Pezizomycotina</taxon>
        <taxon>Eurotiomycetes</taxon>
        <taxon>Eurotiomycetidae</taxon>
        <taxon>Eurotiales</taxon>
        <taxon>Aspergillaceae</taxon>
        <taxon>Aspergillus</taxon>
        <taxon>Aspergillus subgen. Fumigati</taxon>
    </lineage>
</organism>
<dbReference type="AlphaFoldDB" id="A0A9P3F3W1"/>
<dbReference type="InterPro" id="IPR043129">
    <property type="entry name" value="ATPase_NBD"/>
</dbReference>
<dbReference type="PANTHER" id="PTHR42749:SF1">
    <property type="entry name" value="CELL SHAPE-DETERMINING PROTEIN MREB"/>
    <property type="match status" value="1"/>
</dbReference>
<dbReference type="PANTHER" id="PTHR42749">
    <property type="entry name" value="CELL SHAPE-DETERMINING PROTEIN MREB"/>
    <property type="match status" value="1"/>
</dbReference>
<evidence type="ECO:0008006" key="3">
    <source>
        <dbReference type="Google" id="ProtNLM"/>
    </source>
</evidence>
<dbReference type="RefSeq" id="XP_043123619.1">
    <property type="nucleotide sequence ID" value="XM_043267684.1"/>
</dbReference>